<feature type="compositionally biased region" description="Polar residues" evidence="1">
    <location>
        <begin position="1500"/>
        <end position="1517"/>
    </location>
</feature>
<feature type="compositionally biased region" description="Polar residues" evidence="1">
    <location>
        <begin position="836"/>
        <end position="846"/>
    </location>
</feature>
<dbReference type="EMBL" id="CVRI01000047">
    <property type="protein sequence ID" value="CRK97406.1"/>
    <property type="molecule type" value="Genomic_DNA"/>
</dbReference>
<dbReference type="Pfam" id="PF24912">
    <property type="entry name" value="SH3_TNRC18"/>
    <property type="match status" value="1"/>
</dbReference>
<feature type="compositionally biased region" description="Basic and acidic residues" evidence="1">
    <location>
        <begin position="880"/>
        <end position="891"/>
    </location>
</feature>
<dbReference type="CDD" id="cd04714">
    <property type="entry name" value="BAH_BAHCC1"/>
    <property type="match status" value="1"/>
</dbReference>
<feature type="compositionally biased region" description="Low complexity" evidence="1">
    <location>
        <begin position="988"/>
        <end position="1000"/>
    </location>
</feature>
<feature type="compositionally biased region" description="Basic residues" evidence="1">
    <location>
        <begin position="1141"/>
        <end position="1159"/>
    </location>
</feature>
<keyword evidence="4" id="KW-1185">Reference proteome</keyword>
<dbReference type="Gene3D" id="2.30.30.490">
    <property type="match status" value="1"/>
</dbReference>
<feature type="region of interest" description="Disordered" evidence="1">
    <location>
        <begin position="988"/>
        <end position="1044"/>
    </location>
</feature>
<feature type="compositionally biased region" description="Low complexity" evidence="1">
    <location>
        <begin position="703"/>
        <end position="715"/>
    </location>
</feature>
<gene>
    <name evidence="3" type="primary">putative Protein winged eye</name>
    <name evidence="3" type="ORF">CLUMA_CG010795</name>
</gene>
<proteinExistence type="predicted"/>
<dbReference type="Proteomes" id="UP000183832">
    <property type="component" value="Unassembled WGS sequence"/>
</dbReference>
<dbReference type="InterPro" id="IPR043151">
    <property type="entry name" value="BAH_sf"/>
</dbReference>
<protein>
    <submittedName>
        <fullName evidence="3">CLUMA_CG010795, isoform B</fullName>
    </submittedName>
</protein>
<dbReference type="PROSITE" id="PS51038">
    <property type="entry name" value="BAH"/>
    <property type="match status" value="1"/>
</dbReference>
<evidence type="ECO:0000313" key="4">
    <source>
        <dbReference type="Proteomes" id="UP000183832"/>
    </source>
</evidence>
<evidence type="ECO:0000259" key="2">
    <source>
        <dbReference type="PROSITE" id="PS51038"/>
    </source>
</evidence>
<feature type="region of interest" description="Disordered" evidence="1">
    <location>
        <begin position="260"/>
        <end position="293"/>
    </location>
</feature>
<feature type="region of interest" description="Disordered" evidence="1">
    <location>
        <begin position="114"/>
        <end position="150"/>
    </location>
</feature>
<evidence type="ECO:0000313" key="3">
    <source>
        <dbReference type="EMBL" id="CRK97406.1"/>
    </source>
</evidence>
<dbReference type="SMART" id="SM00439">
    <property type="entry name" value="BAH"/>
    <property type="match status" value="1"/>
</dbReference>
<feature type="region of interest" description="Disordered" evidence="1">
    <location>
        <begin position="1344"/>
        <end position="1446"/>
    </location>
</feature>
<feature type="region of interest" description="Disordered" evidence="1">
    <location>
        <begin position="940"/>
        <end position="967"/>
    </location>
</feature>
<dbReference type="Pfam" id="PF21744">
    <property type="entry name" value="BAHCC1-like_Tudor"/>
    <property type="match status" value="1"/>
</dbReference>
<dbReference type="InterPro" id="IPR048924">
    <property type="entry name" value="BAHCC1-like_Tudor"/>
</dbReference>
<sequence length="1706" mass="189797">MPTITVPITDSSFFAPGFTPSSNTNNSPFIPTLPFELVKNWNSGALAFSQANSSIFVQSHTADFINCTTSASASASASTQPKKVEASSGRWEQSSLIEPLQIHLPATNYTTTATIKTEKNHSGSSTSSSSSTSSRNPSSTSRKASKAAKGNNKNINDCILNLHQQHQSKTETKVEPSGTGCSRTLPLTWNQALQQLQSNVNTSCASSYANCPSADTTTHTTATLLQIKREPCQVSEVTTSNNLIATTSFSGTPAIIKIEQKSPTTTSSSSLASITSSMDSASNNTSSGQQNNSGAAIPIGIAVGRQRLQETTANQNLPQLQPKDLNRFGLGLTDLGCGAPNLSQNMFFTGTTTIPLTDVMHQSHQSVAMTQNRTPPTLFQYPTMPMEIPTLPPPVGFQLVRDPSTGQFLFLPAATTIEPIPQALVWPTYQQMTGQSGLQPPNLLLPPLQQSLQPPPLALLGSDYLTASTTLHQSHLQHTSTHSTRLVALTSDTKRTKCTQQASSVPMPIPAHTLIKIEDAHQNHHHHHQPVSMYDHEKSIQAASIATTVQTPSDLSGQLFYQHPGLIQIAPQPPIAHQASSVPNLMETADCHRHQMSPPPLQLTTTSHSTNSNDNTCAQMSFNVVPSSCPPEVQDANIQTSPIMSEDDNTSGHDDIPESNTTEFEEESQDNHRQSPVGVVEKTIINEPELTREEIAEHRESVPDTSVTSSSLVVVKKQIESPDTSINNTKDDETPSESNLNRSDEQHEPVDLSGLQLLSNSIDVFQKKIIKQEPQEQMQITSPTIASTTATPPIQESIDEKVAVDNMKPTIPKVMPEDLGGLDLLCALAEQRLEQDFQNQDPSTSQEDSELQVKKRKHKVKSSKKSKHKDEKKAKKRKHSTSEEREDELKGEMAASLKRVKTKFDNLPLTSVDDVCRLMENDMKEKLANITRQLEEKRRELKQIKTPDGNEKECSSSSSSCENKPTKVSYLGNSAPLKFSIIPALSPSFSSSSNSESVVEIPKLSSDTDSGSKDEGEGSTNERSKRKFSIPNKNNGDKQQTETIVAKKSKSFVGYILASKHKLPPTTSPTMGSWTSSISKNGKASLPFVKQEDQDGRGIIKESAFKDDRVFSIFGDGNHQKFQASSPLTLPSSSRSQQPYNKHHSKHKKHKERRRHREKQKMDTRCMITSDHLKQAKTRVLMAQGGLFYAGSLTTVEQNEIFAITLDGERGNRPHIMPREEILKQAVSLIKFSFFYFKIMKNFFQQILEIQPKSATECPPGTRLCAYWSQQYRCLYPGIATAPSSPDSDIDDKYINVEFDDGDNGRIVLDHIRFLLSDYPIVGKYHTFNSNIEYDPNPLQSLNKRKRAASQGAQSDHEKASSTVVNSNTISNKERKRLKKMRKDKQRLQSSPDHAQDSFAATTMLERKHKKKHKCQDELCKHRKHKKRRKHKKHHHRELDEEDRDLQHHVQSAMSISNDSNNNEEEFDEDSLSLNESVTQYEIVKKVDEEIVIKDDPDTMESSVTESSGSVYQPKKSVSTEKLNRSNESGSKIAAFLPARQLWAWSGKGFKRSTGRVKKQFYRSIQRGKETISVGDSAVFLSTGRPDRPYIGHIESMWETANGAMVVRVKWFYHPEETQGCPNLKYPGALFESPHEDENDVQTISHKCEVLELNAYVEKFGNEPKHYESIYDNNDTYYLAGHYDPTLYHIKMQPEIPVLDENEKWA</sequence>
<feature type="compositionally biased region" description="Basic and acidic residues" evidence="1">
    <location>
        <begin position="940"/>
        <end position="954"/>
    </location>
</feature>
<feature type="compositionally biased region" description="Low complexity" evidence="1">
    <location>
        <begin position="1361"/>
        <end position="1371"/>
    </location>
</feature>
<feature type="region of interest" description="Disordered" evidence="1">
    <location>
        <begin position="836"/>
        <end position="891"/>
    </location>
</feature>
<evidence type="ECO:0000256" key="1">
    <source>
        <dbReference type="SAM" id="MobiDB-lite"/>
    </source>
</evidence>
<feature type="compositionally biased region" description="Basic residues" evidence="1">
    <location>
        <begin position="1421"/>
        <end position="1436"/>
    </location>
</feature>
<feature type="compositionally biased region" description="Basic residues" evidence="1">
    <location>
        <begin position="1374"/>
        <end position="1385"/>
    </location>
</feature>
<feature type="region of interest" description="Disordered" evidence="1">
    <location>
        <begin position="642"/>
        <end position="750"/>
    </location>
</feature>
<feature type="compositionally biased region" description="Basic residues" evidence="1">
    <location>
        <begin position="854"/>
        <end position="867"/>
    </location>
</feature>
<dbReference type="InterPro" id="IPR052429">
    <property type="entry name" value="BAH_domain_protein"/>
</dbReference>
<dbReference type="PANTHER" id="PTHR12505:SF24">
    <property type="entry name" value="PROTEIN WINGED EYE"/>
    <property type="match status" value="1"/>
</dbReference>
<feature type="compositionally biased region" description="Low complexity" evidence="1">
    <location>
        <begin position="1125"/>
        <end position="1139"/>
    </location>
</feature>
<feature type="region of interest" description="Disordered" evidence="1">
    <location>
        <begin position="1496"/>
        <end position="1524"/>
    </location>
</feature>
<reference evidence="3 4" key="1">
    <citation type="submission" date="2015-04" db="EMBL/GenBank/DDBJ databases">
        <authorList>
            <person name="Syromyatnikov M.Y."/>
            <person name="Popov V.N."/>
        </authorList>
    </citation>
    <scope>NUCLEOTIDE SEQUENCE [LARGE SCALE GENOMIC DNA]</scope>
</reference>
<dbReference type="InterPro" id="IPR001025">
    <property type="entry name" value="BAH_dom"/>
</dbReference>
<feature type="compositionally biased region" description="Low complexity" evidence="1">
    <location>
        <begin position="122"/>
        <end position="150"/>
    </location>
</feature>
<feature type="compositionally biased region" description="Basic and acidic residues" evidence="1">
    <location>
        <begin position="689"/>
        <end position="702"/>
    </location>
</feature>
<dbReference type="Pfam" id="PF01426">
    <property type="entry name" value="BAH"/>
    <property type="match status" value="1"/>
</dbReference>
<dbReference type="InterPro" id="IPR056841">
    <property type="entry name" value="TNRC18_BAHCC1-like_SH3"/>
</dbReference>
<accession>A0A1J1IEH8</accession>
<organism evidence="3 4">
    <name type="scientific">Clunio marinus</name>
    <dbReference type="NCBI Taxonomy" id="568069"/>
    <lineage>
        <taxon>Eukaryota</taxon>
        <taxon>Metazoa</taxon>
        <taxon>Ecdysozoa</taxon>
        <taxon>Arthropoda</taxon>
        <taxon>Hexapoda</taxon>
        <taxon>Insecta</taxon>
        <taxon>Pterygota</taxon>
        <taxon>Neoptera</taxon>
        <taxon>Endopterygota</taxon>
        <taxon>Diptera</taxon>
        <taxon>Nematocera</taxon>
        <taxon>Chironomoidea</taxon>
        <taxon>Chironomidae</taxon>
        <taxon>Clunio</taxon>
    </lineage>
</organism>
<name>A0A1J1IEH8_9DIPT</name>
<dbReference type="GO" id="GO:0003682">
    <property type="term" value="F:chromatin binding"/>
    <property type="evidence" value="ECO:0007669"/>
    <property type="project" value="InterPro"/>
</dbReference>
<feature type="compositionally biased region" description="Low complexity" evidence="1">
    <location>
        <begin position="262"/>
        <end position="293"/>
    </location>
</feature>
<dbReference type="STRING" id="568069.A0A1J1IEH8"/>
<dbReference type="PANTHER" id="PTHR12505">
    <property type="entry name" value="PHD FINGER TRANSCRIPTION FACTOR"/>
    <property type="match status" value="1"/>
</dbReference>
<dbReference type="OrthoDB" id="6426227at2759"/>
<feature type="compositionally biased region" description="Basic and acidic residues" evidence="1">
    <location>
        <begin position="1010"/>
        <end position="1023"/>
    </location>
</feature>
<feature type="domain" description="BAH" evidence="2">
    <location>
        <begin position="1570"/>
        <end position="1694"/>
    </location>
</feature>
<feature type="region of interest" description="Disordered" evidence="1">
    <location>
        <begin position="1122"/>
        <end position="1163"/>
    </location>
</feature>